<dbReference type="RefSeq" id="WP_169496871.1">
    <property type="nucleotide sequence ID" value="NZ_JABBFZ010000003.1"/>
</dbReference>
<gene>
    <name evidence="6" type="ORF">HHL14_07005</name>
</gene>
<keyword evidence="6" id="KW-0540">Nuclease</keyword>
<feature type="domain" description="Type I restriction modification DNA specificity" evidence="5">
    <location>
        <begin position="6"/>
        <end position="177"/>
    </location>
</feature>
<dbReference type="Proteomes" id="UP000583127">
    <property type="component" value="Unassembled WGS sequence"/>
</dbReference>
<comment type="similarity">
    <text evidence="1">Belongs to the type-I restriction system S methylase family.</text>
</comment>
<evidence type="ECO:0000313" key="7">
    <source>
        <dbReference type="Proteomes" id="UP000583127"/>
    </source>
</evidence>
<keyword evidence="6" id="KW-0255">Endonuclease</keyword>
<dbReference type="AlphaFoldDB" id="A0A7X9ZXQ3"/>
<dbReference type="EMBL" id="JABBFZ010000003">
    <property type="protein sequence ID" value="NML30578.1"/>
    <property type="molecule type" value="Genomic_DNA"/>
</dbReference>
<dbReference type="PANTHER" id="PTHR43140">
    <property type="entry name" value="TYPE-1 RESTRICTION ENZYME ECOKI SPECIFICITY PROTEIN"/>
    <property type="match status" value="1"/>
</dbReference>
<feature type="region of interest" description="Disordered" evidence="4">
    <location>
        <begin position="471"/>
        <end position="504"/>
    </location>
</feature>
<dbReference type="InterPro" id="IPR000055">
    <property type="entry name" value="Restrct_endonuc_typeI_TRD"/>
</dbReference>
<evidence type="ECO:0000313" key="6">
    <source>
        <dbReference type="EMBL" id="NML30578.1"/>
    </source>
</evidence>
<reference evidence="6 7" key="1">
    <citation type="submission" date="2020-04" db="EMBL/GenBank/DDBJ databases">
        <title>Paraburkholderia sp. G-4-1-8 isolated from soil.</title>
        <authorList>
            <person name="Dahal R.H."/>
        </authorList>
    </citation>
    <scope>NUCLEOTIDE SEQUENCE [LARGE SCALE GENOMIC DNA]</scope>
    <source>
        <strain evidence="6 7">G-4-1-8</strain>
    </source>
</reference>
<keyword evidence="6" id="KW-0378">Hydrolase</keyword>
<proteinExistence type="inferred from homology"/>
<keyword evidence="2" id="KW-0680">Restriction system</keyword>
<dbReference type="GO" id="GO:0004519">
    <property type="term" value="F:endonuclease activity"/>
    <property type="evidence" value="ECO:0007669"/>
    <property type="project" value="UniProtKB-KW"/>
</dbReference>
<dbReference type="CDD" id="cd17515">
    <property type="entry name" value="RMtype1_S_MjaORF132P_Sau1132ORF3780P-TRD1-CR1_like"/>
    <property type="match status" value="1"/>
</dbReference>
<dbReference type="GO" id="GO:0003677">
    <property type="term" value="F:DNA binding"/>
    <property type="evidence" value="ECO:0007669"/>
    <property type="project" value="UniProtKB-KW"/>
</dbReference>
<feature type="domain" description="Type I restriction modification DNA specificity" evidence="5">
    <location>
        <begin position="258"/>
        <end position="431"/>
    </location>
</feature>
<evidence type="ECO:0000259" key="5">
    <source>
        <dbReference type="Pfam" id="PF01420"/>
    </source>
</evidence>
<dbReference type="SUPFAM" id="SSF116734">
    <property type="entry name" value="DNA methylase specificity domain"/>
    <property type="match status" value="2"/>
</dbReference>
<evidence type="ECO:0000256" key="4">
    <source>
        <dbReference type="SAM" id="MobiDB-lite"/>
    </source>
</evidence>
<protein>
    <submittedName>
        <fullName evidence="6">Type I restriction endonuclease subunit S</fullName>
    </submittedName>
</protein>
<dbReference type="InterPro" id="IPR051212">
    <property type="entry name" value="Type-I_RE_S_subunit"/>
</dbReference>
<dbReference type="Pfam" id="PF01420">
    <property type="entry name" value="Methylase_S"/>
    <property type="match status" value="2"/>
</dbReference>
<dbReference type="PANTHER" id="PTHR43140:SF1">
    <property type="entry name" value="TYPE I RESTRICTION ENZYME ECOKI SPECIFICITY SUBUNIT"/>
    <property type="match status" value="1"/>
</dbReference>
<sequence>MNNLADGWQLVPLSVLGEWGSGGTPSRSVKSYYESGTLPWLVIGDLNDGYVDSAATSITNEGLVNSAAKKLQPNTLLVAMYGSIGKLGITTFECATNQAIAFCRPSSEVVHLRYLFFALMNAKRALVKKGQGGAQQNISQGILKSHEIALAPIPEQKRIAEKLDAVLARVDACRERLDSVTALTARFRLSVLSAATSGRLTADWRTKRQASPSTDSPNRRAEFRTLKERLSVELKGKRRDEILELFSLIRESPDLPLGWVNCPVGIVGMVSNGSTPSRADQALWGAGVPWVSSGEVRNNLIYQTREQITDDGFSSCSVKLLPIDTVLIAMIGEGKTRGQSAVLKIPATINQNVAAVVPFEGLLHAEYLWYSFQAKYEANRREGNGTGPQALNCQRVRELELTLPPLPEQYEIVRRVEHLFALADRLEARLNSARSTASALTPALLAKAFRGELVPQDPSDEPVAELLKRLARERSGESTAATRIPRAKRTAPVAQNEDEPTSVD</sequence>
<keyword evidence="3" id="KW-0238">DNA-binding</keyword>
<keyword evidence="7" id="KW-1185">Reference proteome</keyword>
<dbReference type="GO" id="GO:0009307">
    <property type="term" value="P:DNA restriction-modification system"/>
    <property type="evidence" value="ECO:0007669"/>
    <property type="project" value="UniProtKB-KW"/>
</dbReference>
<dbReference type="Gene3D" id="3.90.220.20">
    <property type="entry name" value="DNA methylase specificity domains"/>
    <property type="match status" value="2"/>
</dbReference>
<organism evidence="6 7">
    <name type="scientific">Paraburkholderia antibiotica</name>
    <dbReference type="NCBI Taxonomy" id="2728839"/>
    <lineage>
        <taxon>Bacteria</taxon>
        <taxon>Pseudomonadati</taxon>
        <taxon>Pseudomonadota</taxon>
        <taxon>Betaproteobacteria</taxon>
        <taxon>Burkholderiales</taxon>
        <taxon>Burkholderiaceae</taxon>
        <taxon>Paraburkholderia</taxon>
    </lineage>
</organism>
<accession>A0A7X9ZXQ3</accession>
<dbReference type="CDD" id="cd17247">
    <property type="entry name" value="RMtype1_S_Eco2747I-TRD2-CR2_like"/>
    <property type="match status" value="1"/>
</dbReference>
<evidence type="ECO:0000256" key="2">
    <source>
        <dbReference type="ARBA" id="ARBA00022747"/>
    </source>
</evidence>
<dbReference type="InterPro" id="IPR044946">
    <property type="entry name" value="Restrct_endonuc_typeI_TRD_sf"/>
</dbReference>
<name>A0A7X9ZXQ3_9BURK</name>
<comment type="caution">
    <text evidence="6">The sequence shown here is derived from an EMBL/GenBank/DDBJ whole genome shotgun (WGS) entry which is preliminary data.</text>
</comment>
<evidence type="ECO:0000256" key="1">
    <source>
        <dbReference type="ARBA" id="ARBA00010923"/>
    </source>
</evidence>
<evidence type="ECO:0000256" key="3">
    <source>
        <dbReference type="ARBA" id="ARBA00023125"/>
    </source>
</evidence>